<dbReference type="PANTHER" id="PTHR43781:SF1">
    <property type="entry name" value="SACCHAROPINE DEHYDROGENASE"/>
    <property type="match status" value="1"/>
</dbReference>
<dbReference type="AlphaFoldDB" id="A0A919T1K6"/>
<evidence type="ECO:0000313" key="2">
    <source>
        <dbReference type="EMBL" id="GIM83559.1"/>
    </source>
</evidence>
<gene>
    <name evidence="2" type="ORF">Aco04nite_87160</name>
</gene>
<dbReference type="Proteomes" id="UP000680865">
    <property type="component" value="Unassembled WGS sequence"/>
</dbReference>
<dbReference type="Gene3D" id="3.40.50.720">
    <property type="entry name" value="NAD(P)-binding Rossmann-like Domain"/>
    <property type="match status" value="1"/>
</dbReference>
<accession>A0A919T1K6</accession>
<evidence type="ECO:0000256" key="1">
    <source>
        <dbReference type="SAM" id="MobiDB-lite"/>
    </source>
</evidence>
<dbReference type="SUPFAM" id="SSF51735">
    <property type="entry name" value="NAD(P)-binding Rossmann-fold domains"/>
    <property type="match status" value="1"/>
</dbReference>
<reference evidence="2" key="1">
    <citation type="submission" date="2021-03" db="EMBL/GenBank/DDBJ databases">
        <title>Whole genome shotgun sequence of Actinoplanes consettensis NBRC 14913.</title>
        <authorList>
            <person name="Komaki H."/>
            <person name="Tamura T."/>
        </authorList>
    </citation>
    <scope>NUCLEOTIDE SEQUENCE</scope>
    <source>
        <strain evidence="2">NBRC 14913</strain>
    </source>
</reference>
<dbReference type="RefSeq" id="WP_213003047.1">
    <property type="nucleotide sequence ID" value="NZ_BAAATW010000013.1"/>
</dbReference>
<comment type="caution">
    <text evidence="2">The sequence shown here is derived from an EMBL/GenBank/DDBJ whole genome shotgun (WGS) entry which is preliminary data.</text>
</comment>
<name>A0A919T1K6_9ACTN</name>
<dbReference type="InterPro" id="IPR036291">
    <property type="entry name" value="NAD(P)-bd_dom_sf"/>
</dbReference>
<dbReference type="EMBL" id="BOQP01000057">
    <property type="protein sequence ID" value="GIM83559.1"/>
    <property type="molecule type" value="Genomic_DNA"/>
</dbReference>
<protein>
    <submittedName>
        <fullName evidence="2">Saccharopine dehydrogenase</fullName>
    </submittedName>
</protein>
<keyword evidence="3" id="KW-1185">Reference proteome</keyword>
<feature type="region of interest" description="Disordered" evidence="1">
    <location>
        <begin position="137"/>
        <end position="163"/>
    </location>
</feature>
<organism evidence="2 3">
    <name type="scientific">Winogradskya consettensis</name>
    <dbReference type="NCBI Taxonomy" id="113560"/>
    <lineage>
        <taxon>Bacteria</taxon>
        <taxon>Bacillati</taxon>
        <taxon>Actinomycetota</taxon>
        <taxon>Actinomycetes</taxon>
        <taxon>Micromonosporales</taxon>
        <taxon>Micromonosporaceae</taxon>
        <taxon>Winogradskya</taxon>
    </lineage>
</organism>
<dbReference type="PANTHER" id="PTHR43781">
    <property type="entry name" value="SACCHAROPINE DEHYDROGENASE"/>
    <property type="match status" value="1"/>
</dbReference>
<sequence>MSYRIAVPGAAGHTGRFVIAELEHHGVTPVACDRTTDLDTALRDADAVINCAGPFAATADPTITAAVRAGIPYLDVTAELEVVTSTFDRYAGAPVPIVPAAGFFGGLGDLLATAVAFQGTERLTIAYALSGWRPTPGTRATGRASSQRRGGLRPVHTGGKLQFRDGAQPRTDFAFSIGIRPVVAEFTMADSATIPTHLDIPDIDTYMTTNAVDDLHAADPSGPAAVDAHGRSAQTFHIEVVAIGGGEQRRITYAGRDIYAITAPLVVGAALRILAGDGATKGPASLGARFTLDALLGPGGREQGHG</sequence>
<proteinExistence type="predicted"/>
<evidence type="ECO:0000313" key="3">
    <source>
        <dbReference type="Proteomes" id="UP000680865"/>
    </source>
</evidence>